<sequence>MRQADQQLHMNDGDQLTVPTRKYTRVFNSIITNSVVCQPFIIIDREARLKRPASGSCTRRTVCIVSIQCLILKVSVYVPYKDLLAGTTAQRADEKAEQKDVHSLRSVESNSRRVRVIHHLYGPTHSQSKTSWPRTMRSSLIDITLWRHECVQ</sequence>
<gene>
    <name evidence="1" type="ORF">LAESUDRAFT_282653</name>
</gene>
<evidence type="ECO:0000313" key="2">
    <source>
        <dbReference type="Proteomes" id="UP000076871"/>
    </source>
</evidence>
<keyword evidence="2" id="KW-1185">Reference proteome</keyword>
<organism evidence="1 2">
    <name type="scientific">Laetiporus sulphureus 93-53</name>
    <dbReference type="NCBI Taxonomy" id="1314785"/>
    <lineage>
        <taxon>Eukaryota</taxon>
        <taxon>Fungi</taxon>
        <taxon>Dikarya</taxon>
        <taxon>Basidiomycota</taxon>
        <taxon>Agaricomycotina</taxon>
        <taxon>Agaricomycetes</taxon>
        <taxon>Polyporales</taxon>
        <taxon>Laetiporus</taxon>
    </lineage>
</organism>
<protein>
    <submittedName>
        <fullName evidence="1">Uncharacterized protein</fullName>
    </submittedName>
</protein>
<proteinExistence type="predicted"/>
<dbReference type="GeneID" id="63818855"/>
<name>A0A165DF52_9APHY</name>
<evidence type="ECO:0000313" key="1">
    <source>
        <dbReference type="EMBL" id="KZT04756.1"/>
    </source>
</evidence>
<dbReference type="RefSeq" id="XP_040762496.1">
    <property type="nucleotide sequence ID" value="XM_040901823.1"/>
</dbReference>
<dbReference type="Proteomes" id="UP000076871">
    <property type="component" value="Unassembled WGS sequence"/>
</dbReference>
<dbReference type="AlphaFoldDB" id="A0A165DF52"/>
<reference evidence="1 2" key="1">
    <citation type="journal article" date="2016" name="Mol. Biol. Evol.">
        <title>Comparative Genomics of Early-Diverging Mushroom-Forming Fungi Provides Insights into the Origins of Lignocellulose Decay Capabilities.</title>
        <authorList>
            <person name="Nagy L.G."/>
            <person name="Riley R."/>
            <person name="Tritt A."/>
            <person name="Adam C."/>
            <person name="Daum C."/>
            <person name="Floudas D."/>
            <person name="Sun H."/>
            <person name="Yadav J.S."/>
            <person name="Pangilinan J."/>
            <person name="Larsson K.H."/>
            <person name="Matsuura K."/>
            <person name="Barry K."/>
            <person name="Labutti K."/>
            <person name="Kuo R."/>
            <person name="Ohm R.A."/>
            <person name="Bhattacharya S.S."/>
            <person name="Shirouzu T."/>
            <person name="Yoshinaga Y."/>
            <person name="Martin F.M."/>
            <person name="Grigoriev I.V."/>
            <person name="Hibbett D.S."/>
        </authorList>
    </citation>
    <scope>NUCLEOTIDE SEQUENCE [LARGE SCALE GENOMIC DNA]</scope>
    <source>
        <strain evidence="1 2">93-53</strain>
    </source>
</reference>
<dbReference type="EMBL" id="KV427634">
    <property type="protein sequence ID" value="KZT04756.1"/>
    <property type="molecule type" value="Genomic_DNA"/>
</dbReference>
<dbReference type="InParanoid" id="A0A165DF52"/>
<accession>A0A165DF52</accession>